<evidence type="ECO:0000256" key="6">
    <source>
        <dbReference type="SAM" id="SignalP"/>
    </source>
</evidence>
<organism evidence="9 10">
    <name type="scientific">Actinopolymorpha cephalotaxi</name>
    <dbReference type="NCBI Taxonomy" id="504797"/>
    <lineage>
        <taxon>Bacteria</taxon>
        <taxon>Bacillati</taxon>
        <taxon>Actinomycetota</taxon>
        <taxon>Actinomycetes</taxon>
        <taxon>Propionibacteriales</taxon>
        <taxon>Actinopolymorphaceae</taxon>
        <taxon>Actinopolymorpha</taxon>
    </lineage>
</organism>
<feature type="region of interest" description="Disordered" evidence="5">
    <location>
        <begin position="33"/>
        <end position="59"/>
    </location>
</feature>
<dbReference type="Gene3D" id="2.60.120.260">
    <property type="entry name" value="Galactose-binding domain-like"/>
    <property type="match status" value="1"/>
</dbReference>
<keyword evidence="3 4" id="KW-0378">Hydrolase</keyword>
<dbReference type="SUPFAM" id="SSF51445">
    <property type="entry name" value="(Trans)glycosidases"/>
    <property type="match status" value="1"/>
</dbReference>
<keyword evidence="11" id="KW-1185">Reference proteome</keyword>
<dbReference type="SUPFAM" id="SSF49785">
    <property type="entry name" value="Galactose-binding domain-like"/>
    <property type="match status" value="1"/>
</dbReference>
<sequence length="775" mass="81937">MSVRPGRLARRLGAVAPVLGALLLTTSLSPARAAVTADDTGGSTGVDAARAPSTPPSAVGSWLTDPGRKVYLTRQPDLHWTRGTPPAGTTITVDESRKYQSMEGFGASFTDSSAWLVGTKLDRGRRAAAMRALFDSRAGIGLSFVRQPMGASDFAVHGNYSYDDMPAGQTDPTLAHFSVDHDRAYVLPVLRDALRLNPKLTLMASPWSPPGWMKTSDSMVGGTLRPEAYQPFADYFAKFVQAYADAGVPITYVTPNNEPLYVPGGYPGLDLGPDKAATFIRDHLGPTLGRTGLPTKVLGYDHNWDVPSYPESLYADPATSRHVAGTAWHCYGGDVRTQSLSHNNYPGKPAFHTECSGGTWEGDDAAGFAGAMNLVVNAPREWAKAVVRWNMALDADNGPTNGGCLTCRGVLTVAKGADGRYNWSKTVDYYALGHASKFVRPGARRIASSAPAAGTDGAVQNVAYVNPDGTKALVTFNPGKAAASFRVRFGNHWFKATLPAGSAATYTWRGDQVAPAGDAALGTTDVHFTQPGKAPLTVSWDADLLSRLNQVRVDGSWVGYSLPTGASLQAPVESAPLPHTGWTATASASSPDDPPARAIDGDPATRWSTGHGMTPGDWFQVDLGASRTFGELRLDTSASPGDFARGYEVYVSEDGKTWGEPVARGGGATSLRVLFPPVTGRYVRIVNTGSSGSWWSIHELDVLAPTGTGAGSGGQQPPAANPDLLRRTATTPDGTALEVYYNAGDQAATFDVDWAGTTYRYRLPAGASATFTRAG</sequence>
<dbReference type="InterPro" id="IPR033452">
    <property type="entry name" value="GH30_C"/>
</dbReference>
<dbReference type="PANTHER" id="PTHR11069">
    <property type="entry name" value="GLUCOSYLCERAMIDASE"/>
    <property type="match status" value="1"/>
</dbReference>
<feature type="signal peptide" evidence="6">
    <location>
        <begin position="1"/>
        <end position="33"/>
    </location>
</feature>
<evidence type="ECO:0000313" key="11">
    <source>
        <dbReference type="Proteomes" id="UP000533017"/>
    </source>
</evidence>
<feature type="chain" id="PRO_5011721782" evidence="6">
    <location>
        <begin position="34"/>
        <end position="775"/>
    </location>
</feature>
<dbReference type="InterPro" id="IPR000421">
    <property type="entry name" value="FA58C"/>
</dbReference>
<evidence type="ECO:0000256" key="4">
    <source>
        <dbReference type="RuleBase" id="RU361188"/>
    </source>
</evidence>
<keyword evidence="4" id="KW-0326">Glycosidase</keyword>
<dbReference type="GO" id="GO:0006680">
    <property type="term" value="P:glucosylceramide catabolic process"/>
    <property type="evidence" value="ECO:0007669"/>
    <property type="project" value="TreeGrafter"/>
</dbReference>
<dbReference type="GO" id="GO:0016020">
    <property type="term" value="C:membrane"/>
    <property type="evidence" value="ECO:0007669"/>
    <property type="project" value="GOC"/>
</dbReference>
<dbReference type="Proteomes" id="UP000533017">
    <property type="component" value="Unassembled WGS sequence"/>
</dbReference>
<evidence type="ECO:0000256" key="3">
    <source>
        <dbReference type="ARBA" id="ARBA00022801"/>
    </source>
</evidence>
<dbReference type="PANTHER" id="PTHR11069:SF23">
    <property type="entry name" value="LYSOSOMAL ACID GLUCOSYLCERAMIDASE"/>
    <property type="match status" value="1"/>
</dbReference>
<dbReference type="RefSeq" id="WP_092880085.1">
    <property type="nucleotide sequence ID" value="NZ_FOOI01000001.1"/>
</dbReference>
<accession>A0A1I2KH17</accession>
<dbReference type="Gene3D" id="3.20.20.80">
    <property type="entry name" value="Glycosidases"/>
    <property type="match status" value="1"/>
</dbReference>
<dbReference type="EMBL" id="JACBZA010000001">
    <property type="protein sequence ID" value="NYH81175.1"/>
    <property type="molecule type" value="Genomic_DNA"/>
</dbReference>
<reference evidence="8 11" key="2">
    <citation type="submission" date="2020-07" db="EMBL/GenBank/DDBJ databases">
        <title>Sequencing the genomes of 1000 actinobacteria strains.</title>
        <authorList>
            <person name="Klenk H.-P."/>
        </authorList>
    </citation>
    <scope>NUCLEOTIDE SEQUENCE [LARGE SCALE GENOMIC DNA]</scope>
    <source>
        <strain evidence="8 11">DSM 45117</strain>
    </source>
</reference>
<dbReference type="InterPro" id="IPR008979">
    <property type="entry name" value="Galactose-bd-like_sf"/>
</dbReference>
<proteinExistence type="inferred from homology"/>
<protein>
    <submittedName>
        <fullName evidence="8 9">O-glycosyl hydrolase</fullName>
    </submittedName>
</protein>
<dbReference type="Pfam" id="PF17189">
    <property type="entry name" value="Glyco_hydro_30C"/>
    <property type="match status" value="1"/>
</dbReference>
<evidence type="ECO:0000259" key="7">
    <source>
        <dbReference type="PROSITE" id="PS50022"/>
    </source>
</evidence>
<dbReference type="OrthoDB" id="251941at2"/>
<dbReference type="InterPro" id="IPR013780">
    <property type="entry name" value="Glyco_hydro_b"/>
</dbReference>
<dbReference type="PROSITE" id="PS50022">
    <property type="entry name" value="FA58C_3"/>
    <property type="match status" value="1"/>
</dbReference>
<dbReference type="EMBL" id="FOOI01000001">
    <property type="protein sequence ID" value="SFF65579.1"/>
    <property type="molecule type" value="Genomic_DNA"/>
</dbReference>
<evidence type="ECO:0000313" key="8">
    <source>
        <dbReference type="EMBL" id="NYH81175.1"/>
    </source>
</evidence>
<name>A0A1I2KH17_9ACTN</name>
<evidence type="ECO:0000256" key="5">
    <source>
        <dbReference type="SAM" id="MobiDB-lite"/>
    </source>
</evidence>
<gene>
    <name evidence="8" type="ORF">FHR37_000026</name>
    <name evidence="9" type="ORF">SAMN05421678_101259</name>
</gene>
<dbReference type="InterPro" id="IPR033453">
    <property type="entry name" value="Glyco_hydro_30_TIM-barrel"/>
</dbReference>
<dbReference type="GO" id="GO:0004348">
    <property type="term" value="F:glucosylceramidase activity"/>
    <property type="evidence" value="ECO:0007669"/>
    <property type="project" value="InterPro"/>
</dbReference>
<dbReference type="Gene3D" id="2.60.40.1180">
    <property type="entry name" value="Golgi alpha-mannosidase II"/>
    <property type="match status" value="1"/>
</dbReference>
<dbReference type="Pfam" id="PF00754">
    <property type="entry name" value="F5_F8_type_C"/>
    <property type="match status" value="1"/>
</dbReference>
<dbReference type="AlphaFoldDB" id="A0A1I2KH17"/>
<dbReference type="Pfam" id="PF02055">
    <property type="entry name" value="Glyco_hydro_30"/>
    <property type="match status" value="1"/>
</dbReference>
<comment type="similarity">
    <text evidence="1 4">Belongs to the glycosyl hydrolase 30 family.</text>
</comment>
<evidence type="ECO:0000313" key="9">
    <source>
        <dbReference type="EMBL" id="SFF65579.1"/>
    </source>
</evidence>
<dbReference type="PRINTS" id="PR00843">
    <property type="entry name" value="GLHYDRLASE30"/>
</dbReference>
<evidence type="ECO:0000256" key="1">
    <source>
        <dbReference type="ARBA" id="ARBA00005382"/>
    </source>
</evidence>
<reference evidence="9 10" key="1">
    <citation type="submission" date="2016-10" db="EMBL/GenBank/DDBJ databases">
        <authorList>
            <person name="de Groot N.N."/>
        </authorList>
    </citation>
    <scope>NUCLEOTIDE SEQUENCE [LARGE SCALE GENOMIC DNA]</scope>
    <source>
        <strain evidence="9 10">CPCC 202808</strain>
    </source>
</reference>
<feature type="domain" description="F5/8 type C" evidence="7">
    <location>
        <begin position="565"/>
        <end position="705"/>
    </location>
</feature>
<dbReference type="STRING" id="504797.SAMN05421678_101259"/>
<dbReference type="Proteomes" id="UP000199052">
    <property type="component" value="Unassembled WGS sequence"/>
</dbReference>
<keyword evidence="2 6" id="KW-0732">Signal</keyword>
<dbReference type="InterPro" id="IPR017853">
    <property type="entry name" value="GH"/>
</dbReference>
<dbReference type="InterPro" id="IPR001139">
    <property type="entry name" value="Glyco_hydro_30"/>
</dbReference>
<evidence type="ECO:0000256" key="2">
    <source>
        <dbReference type="ARBA" id="ARBA00022729"/>
    </source>
</evidence>
<evidence type="ECO:0000313" key="10">
    <source>
        <dbReference type="Proteomes" id="UP000199052"/>
    </source>
</evidence>